<evidence type="ECO:0000256" key="1">
    <source>
        <dbReference type="SAM" id="MobiDB-lite"/>
    </source>
</evidence>
<feature type="region of interest" description="Disordered" evidence="1">
    <location>
        <begin position="1"/>
        <end position="33"/>
    </location>
</feature>
<protein>
    <submittedName>
        <fullName evidence="2">Uncharacterized protein</fullName>
    </submittedName>
</protein>
<evidence type="ECO:0000313" key="3">
    <source>
        <dbReference type="Proteomes" id="UP001305647"/>
    </source>
</evidence>
<evidence type="ECO:0000313" key="2">
    <source>
        <dbReference type="EMBL" id="KAK4102059.1"/>
    </source>
</evidence>
<feature type="compositionally biased region" description="Basic and acidic residues" evidence="1">
    <location>
        <begin position="1"/>
        <end position="14"/>
    </location>
</feature>
<proteinExistence type="predicted"/>
<organism evidence="2 3">
    <name type="scientific">Parathielavia hyrcaniae</name>
    <dbReference type="NCBI Taxonomy" id="113614"/>
    <lineage>
        <taxon>Eukaryota</taxon>
        <taxon>Fungi</taxon>
        <taxon>Dikarya</taxon>
        <taxon>Ascomycota</taxon>
        <taxon>Pezizomycotina</taxon>
        <taxon>Sordariomycetes</taxon>
        <taxon>Sordariomycetidae</taxon>
        <taxon>Sordariales</taxon>
        <taxon>Chaetomiaceae</taxon>
        <taxon>Parathielavia</taxon>
    </lineage>
</organism>
<accession>A0AAN6T2V4</accession>
<dbReference type="Proteomes" id="UP001305647">
    <property type="component" value="Unassembled WGS sequence"/>
</dbReference>
<dbReference type="EMBL" id="MU863632">
    <property type="protein sequence ID" value="KAK4102059.1"/>
    <property type="molecule type" value="Genomic_DNA"/>
</dbReference>
<name>A0AAN6T2V4_9PEZI</name>
<comment type="caution">
    <text evidence="2">The sequence shown here is derived from an EMBL/GenBank/DDBJ whole genome shotgun (WGS) entry which is preliminary data.</text>
</comment>
<reference evidence="2" key="1">
    <citation type="journal article" date="2023" name="Mol. Phylogenet. Evol.">
        <title>Genome-scale phylogeny and comparative genomics of the fungal order Sordariales.</title>
        <authorList>
            <person name="Hensen N."/>
            <person name="Bonometti L."/>
            <person name="Westerberg I."/>
            <person name="Brannstrom I.O."/>
            <person name="Guillou S."/>
            <person name="Cros-Aarteil S."/>
            <person name="Calhoun S."/>
            <person name="Haridas S."/>
            <person name="Kuo A."/>
            <person name="Mondo S."/>
            <person name="Pangilinan J."/>
            <person name="Riley R."/>
            <person name="LaButti K."/>
            <person name="Andreopoulos B."/>
            <person name="Lipzen A."/>
            <person name="Chen C."/>
            <person name="Yan M."/>
            <person name="Daum C."/>
            <person name="Ng V."/>
            <person name="Clum A."/>
            <person name="Steindorff A."/>
            <person name="Ohm R.A."/>
            <person name="Martin F."/>
            <person name="Silar P."/>
            <person name="Natvig D.O."/>
            <person name="Lalanne C."/>
            <person name="Gautier V."/>
            <person name="Ament-Velasquez S.L."/>
            <person name="Kruys A."/>
            <person name="Hutchinson M.I."/>
            <person name="Powell A.J."/>
            <person name="Barry K."/>
            <person name="Miller A.N."/>
            <person name="Grigoriev I.V."/>
            <person name="Debuchy R."/>
            <person name="Gladieux P."/>
            <person name="Hiltunen Thoren M."/>
            <person name="Johannesson H."/>
        </authorList>
    </citation>
    <scope>NUCLEOTIDE SEQUENCE</scope>
    <source>
        <strain evidence="2">CBS 757.83</strain>
    </source>
</reference>
<gene>
    <name evidence="2" type="ORF">N658DRAFT_495406</name>
</gene>
<reference evidence="2" key="2">
    <citation type="submission" date="2023-05" db="EMBL/GenBank/DDBJ databases">
        <authorList>
            <consortium name="Lawrence Berkeley National Laboratory"/>
            <person name="Steindorff A."/>
            <person name="Hensen N."/>
            <person name="Bonometti L."/>
            <person name="Westerberg I."/>
            <person name="Brannstrom I.O."/>
            <person name="Guillou S."/>
            <person name="Cros-Aarteil S."/>
            <person name="Calhoun S."/>
            <person name="Haridas S."/>
            <person name="Kuo A."/>
            <person name="Mondo S."/>
            <person name="Pangilinan J."/>
            <person name="Riley R."/>
            <person name="Labutti K."/>
            <person name="Andreopoulos B."/>
            <person name="Lipzen A."/>
            <person name="Chen C."/>
            <person name="Yanf M."/>
            <person name="Daum C."/>
            <person name="Ng V."/>
            <person name="Clum A."/>
            <person name="Ohm R."/>
            <person name="Martin F."/>
            <person name="Silar P."/>
            <person name="Natvig D."/>
            <person name="Lalanne C."/>
            <person name="Gautier V."/>
            <person name="Ament-Velasquez S.L."/>
            <person name="Kruys A."/>
            <person name="Hutchinson M.I."/>
            <person name="Powell A.J."/>
            <person name="Barry K."/>
            <person name="Miller A.N."/>
            <person name="Grigoriev I.V."/>
            <person name="Debuchy R."/>
            <person name="Gladieux P."/>
            <person name="Thoren M.H."/>
            <person name="Johannesson H."/>
        </authorList>
    </citation>
    <scope>NUCLEOTIDE SEQUENCE</scope>
    <source>
        <strain evidence="2">CBS 757.83</strain>
    </source>
</reference>
<sequence length="114" mass="12374">MIGLKTMDDAGTLKEDEESWASSRHNGERRTPAWILGASQGEQPQNIVSCMLVLIAKASSPAAVIDTVCISRHKNWSSGLSKTGVGSTASAETYCVEFRIQSTRIPHRHFPGFA</sequence>
<dbReference type="AlphaFoldDB" id="A0AAN6T2V4"/>
<keyword evidence="3" id="KW-1185">Reference proteome</keyword>